<feature type="transmembrane region" description="Helical" evidence="1">
    <location>
        <begin position="30"/>
        <end position="53"/>
    </location>
</feature>
<keyword evidence="1" id="KW-0472">Membrane</keyword>
<dbReference type="InterPro" id="IPR012902">
    <property type="entry name" value="N_methyl_site"/>
</dbReference>
<evidence type="ECO:0000313" key="2">
    <source>
        <dbReference type="EMBL" id="MDT0602815.1"/>
    </source>
</evidence>
<protein>
    <submittedName>
        <fullName evidence="2">Prepilin-type N-terminal cleavage/methylation domain-containing protein</fullName>
    </submittedName>
</protein>
<dbReference type="RefSeq" id="WP_311577847.1">
    <property type="nucleotide sequence ID" value="NZ_JAVRIF010000002.1"/>
</dbReference>
<dbReference type="EMBL" id="JAVRIF010000002">
    <property type="protein sequence ID" value="MDT0602815.1"/>
    <property type="molecule type" value="Genomic_DNA"/>
</dbReference>
<dbReference type="Pfam" id="PF07963">
    <property type="entry name" value="N_methyl"/>
    <property type="match status" value="1"/>
</dbReference>
<evidence type="ECO:0000313" key="3">
    <source>
        <dbReference type="Proteomes" id="UP001266357"/>
    </source>
</evidence>
<proteinExistence type="predicted"/>
<dbReference type="Proteomes" id="UP001266357">
    <property type="component" value="Unassembled WGS sequence"/>
</dbReference>
<evidence type="ECO:0000256" key="1">
    <source>
        <dbReference type="SAM" id="Phobius"/>
    </source>
</evidence>
<sequence length="164" mass="18656">MIDKYIVQRSSIKCPIGQSYPIKKFSKNGFTLIEVLVAAVILFASIATVSMVYRGAFLSSEKAEQHVTLSGMMPIILANIKKDIRSLGDSQENELAKQGQVWEVSYQWKAQQVDFKSAPTKLDVDTGDYVTPPLKYKLWLVELAVQYRSTNQQFQFHELSWTND</sequence>
<keyword evidence="1" id="KW-0812">Transmembrane</keyword>
<accession>A0ABU2ZY10</accession>
<organism evidence="2 3">
    <name type="scientific">Thalassotalea castellviae</name>
    <dbReference type="NCBI Taxonomy" id="3075612"/>
    <lineage>
        <taxon>Bacteria</taxon>
        <taxon>Pseudomonadati</taxon>
        <taxon>Pseudomonadota</taxon>
        <taxon>Gammaproteobacteria</taxon>
        <taxon>Alteromonadales</taxon>
        <taxon>Colwelliaceae</taxon>
        <taxon>Thalassotalea</taxon>
    </lineage>
</organism>
<keyword evidence="1" id="KW-1133">Transmembrane helix</keyword>
<reference evidence="2 3" key="1">
    <citation type="submission" date="2023-09" db="EMBL/GenBank/DDBJ databases">
        <authorList>
            <person name="Rey-Velasco X."/>
        </authorList>
    </citation>
    <scope>NUCLEOTIDE SEQUENCE [LARGE SCALE GENOMIC DNA]</scope>
    <source>
        <strain evidence="2 3">W431</strain>
    </source>
</reference>
<name>A0ABU2ZY10_9GAMM</name>
<keyword evidence="3" id="KW-1185">Reference proteome</keyword>
<dbReference type="NCBIfam" id="TIGR02532">
    <property type="entry name" value="IV_pilin_GFxxxE"/>
    <property type="match status" value="1"/>
</dbReference>
<gene>
    <name evidence="2" type="ORF">RM573_04355</name>
</gene>
<comment type="caution">
    <text evidence="2">The sequence shown here is derived from an EMBL/GenBank/DDBJ whole genome shotgun (WGS) entry which is preliminary data.</text>
</comment>